<organism evidence="3 4">
    <name type="scientific">Panicum virgatum</name>
    <name type="common">Blackwell switchgrass</name>
    <dbReference type="NCBI Taxonomy" id="38727"/>
    <lineage>
        <taxon>Eukaryota</taxon>
        <taxon>Viridiplantae</taxon>
        <taxon>Streptophyta</taxon>
        <taxon>Embryophyta</taxon>
        <taxon>Tracheophyta</taxon>
        <taxon>Spermatophyta</taxon>
        <taxon>Magnoliopsida</taxon>
        <taxon>Liliopsida</taxon>
        <taxon>Poales</taxon>
        <taxon>Poaceae</taxon>
        <taxon>PACMAD clade</taxon>
        <taxon>Panicoideae</taxon>
        <taxon>Panicodae</taxon>
        <taxon>Paniceae</taxon>
        <taxon>Panicinae</taxon>
        <taxon>Panicum</taxon>
        <taxon>Panicum sect. Hiantes</taxon>
    </lineage>
</organism>
<sequence length="125" mass="13691">MFRKVFAWVLIVFFLVPAGSCASPGPRPICSTPTLGPGGIGWKRRARVAAAGGDDGRGGRFRRRRKWSVRNGRSLETKTRSAAAVPVRSPPPPLAQRVRPRHRLRCQCHCQRQVPSAQASSLAIP</sequence>
<reference evidence="3" key="1">
    <citation type="submission" date="2020-05" db="EMBL/GenBank/DDBJ databases">
        <title>WGS assembly of Panicum virgatum.</title>
        <authorList>
            <person name="Lovell J.T."/>
            <person name="Jenkins J."/>
            <person name="Shu S."/>
            <person name="Juenger T.E."/>
            <person name="Schmutz J."/>
        </authorList>
    </citation>
    <scope>NUCLEOTIDE SEQUENCE</scope>
    <source>
        <strain evidence="3">AP13</strain>
    </source>
</reference>
<proteinExistence type="predicted"/>
<protein>
    <submittedName>
        <fullName evidence="3">Uncharacterized protein</fullName>
    </submittedName>
</protein>
<evidence type="ECO:0000313" key="3">
    <source>
        <dbReference type="EMBL" id="KAG2609869.1"/>
    </source>
</evidence>
<evidence type="ECO:0000313" key="4">
    <source>
        <dbReference type="Proteomes" id="UP000823388"/>
    </source>
</evidence>
<keyword evidence="2" id="KW-0732">Signal</keyword>
<dbReference type="Proteomes" id="UP000823388">
    <property type="component" value="Chromosome 4K"/>
</dbReference>
<accession>A0A8T0TPR4</accession>
<name>A0A8T0TPR4_PANVG</name>
<evidence type="ECO:0000256" key="2">
    <source>
        <dbReference type="SAM" id="SignalP"/>
    </source>
</evidence>
<feature type="chain" id="PRO_5035890957" evidence="2">
    <location>
        <begin position="22"/>
        <end position="125"/>
    </location>
</feature>
<comment type="caution">
    <text evidence="3">The sequence shown here is derived from an EMBL/GenBank/DDBJ whole genome shotgun (WGS) entry which is preliminary data.</text>
</comment>
<dbReference type="AlphaFoldDB" id="A0A8T0TPR4"/>
<feature type="signal peptide" evidence="2">
    <location>
        <begin position="1"/>
        <end position="21"/>
    </location>
</feature>
<dbReference type="EMBL" id="CM029043">
    <property type="protein sequence ID" value="KAG2609869.1"/>
    <property type="molecule type" value="Genomic_DNA"/>
</dbReference>
<feature type="compositionally biased region" description="Basic residues" evidence="1">
    <location>
        <begin position="59"/>
        <end position="68"/>
    </location>
</feature>
<evidence type="ECO:0000256" key="1">
    <source>
        <dbReference type="SAM" id="MobiDB-lite"/>
    </source>
</evidence>
<feature type="region of interest" description="Disordered" evidence="1">
    <location>
        <begin position="49"/>
        <end position="99"/>
    </location>
</feature>
<keyword evidence="4" id="KW-1185">Reference proteome</keyword>
<gene>
    <name evidence="3" type="ORF">PVAP13_4KG072633</name>
</gene>